<name>A0A7J7QZ73_MYOMY</name>
<dbReference type="EMBL" id="JABWUV010000044">
    <property type="protein sequence ID" value="KAF6269083.1"/>
    <property type="molecule type" value="Genomic_DNA"/>
</dbReference>
<reference evidence="2 3" key="1">
    <citation type="journal article" date="2020" name="Nature">
        <title>Six reference-quality genomes reveal evolution of bat adaptations.</title>
        <authorList>
            <person name="Jebb D."/>
            <person name="Huang Z."/>
            <person name="Pippel M."/>
            <person name="Hughes G.M."/>
            <person name="Lavrichenko K."/>
            <person name="Devanna P."/>
            <person name="Winkler S."/>
            <person name="Jermiin L.S."/>
            <person name="Skirmuntt E.C."/>
            <person name="Katzourakis A."/>
            <person name="Burkitt-Gray L."/>
            <person name="Ray D.A."/>
            <person name="Sullivan K.A.M."/>
            <person name="Roscito J.G."/>
            <person name="Kirilenko B.M."/>
            <person name="Davalos L.M."/>
            <person name="Corthals A.P."/>
            <person name="Power M.L."/>
            <person name="Jones G."/>
            <person name="Ransome R.D."/>
            <person name="Dechmann D.K.N."/>
            <person name="Locatelli A.G."/>
            <person name="Puechmaille S.J."/>
            <person name="Fedrigo O."/>
            <person name="Jarvis E.D."/>
            <person name="Hiller M."/>
            <person name="Vernes S.C."/>
            <person name="Myers E.W."/>
            <person name="Teeling E.C."/>
        </authorList>
    </citation>
    <scope>NUCLEOTIDE SEQUENCE [LARGE SCALE GENOMIC DNA]</scope>
    <source>
        <strain evidence="2">MMyoMyo1</strain>
        <tissue evidence="2">Flight muscle</tissue>
    </source>
</reference>
<proteinExistence type="predicted"/>
<protein>
    <submittedName>
        <fullName evidence="2">Uncharacterized protein</fullName>
    </submittedName>
</protein>
<dbReference type="Proteomes" id="UP000527355">
    <property type="component" value="Unassembled WGS sequence"/>
</dbReference>
<feature type="region of interest" description="Disordered" evidence="1">
    <location>
        <begin position="1"/>
        <end position="72"/>
    </location>
</feature>
<keyword evidence="3" id="KW-1185">Reference proteome</keyword>
<evidence type="ECO:0000313" key="2">
    <source>
        <dbReference type="EMBL" id="KAF6269083.1"/>
    </source>
</evidence>
<dbReference type="AlphaFoldDB" id="A0A7J7QZ73"/>
<evidence type="ECO:0000313" key="3">
    <source>
        <dbReference type="Proteomes" id="UP000527355"/>
    </source>
</evidence>
<gene>
    <name evidence="2" type="ORF">mMyoMyo1_011268</name>
</gene>
<feature type="compositionally biased region" description="Pro residues" evidence="1">
    <location>
        <begin position="7"/>
        <end position="20"/>
    </location>
</feature>
<comment type="caution">
    <text evidence="2">The sequence shown here is derived from an EMBL/GenBank/DDBJ whole genome shotgun (WGS) entry which is preliminary data.</text>
</comment>
<sequence length="166" mass="17347">MASAEPQLPPLPRTRPPSPSTVPAQLPQAPHGRPRTHTAAPGPGRPPQAPHGRPRTRTAAPGPARPPQALSVQPGACLASRYGINLPGGLSGSSLPWAGFVTPLGTWALPGSARGPRARRTELERTKQKYTLLPLQGRSRDILFSLSSILSCKAGPSAQAAPPPRE</sequence>
<organism evidence="2 3">
    <name type="scientific">Myotis myotis</name>
    <name type="common">Greater mouse-eared bat</name>
    <name type="synonym">Vespertilio myotis</name>
    <dbReference type="NCBI Taxonomy" id="51298"/>
    <lineage>
        <taxon>Eukaryota</taxon>
        <taxon>Metazoa</taxon>
        <taxon>Chordata</taxon>
        <taxon>Craniata</taxon>
        <taxon>Vertebrata</taxon>
        <taxon>Euteleostomi</taxon>
        <taxon>Mammalia</taxon>
        <taxon>Eutheria</taxon>
        <taxon>Laurasiatheria</taxon>
        <taxon>Chiroptera</taxon>
        <taxon>Yangochiroptera</taxon>
        <taxon>Vespertilionidae</taxon>
        <taxon>Myotis</taxon>
    </lineage>
</organism>
<accession>A0A7J7QZ73</accession>
<evidence type="ECO:0000256" key="1">
    <source>
        <dbReference type="SAM" id="MobiDB-lite"/>
    </source>
</evidence>